<dbReference type="Pfam" id="PF00185">
    <property type="entry name" value="OTCace"/>
    <property type="match status" value="1"/>
</dbReference>
<comment type="subunit">
    <text evidence="7">Heterododecamer (2C3:3R2) of six catalytic PyrB chains organized as two trimers (C3), and six regulatory PyrI chains organized as three dimers (R2).</text>
</comment>
<comment type="function">
    <text evidence="5 7">Catalyzes the condensation of carbamoyl phosphate and aspartate to form carbamoyl aspartate and inorganic phosphate, the committed step in the de novo pyrimidine nucleotide biosynthesis pathway.</text>
</comment>
<comment type="catalytic activity">
    <reaction evidence="6 7">
        <text>carbamoyl phosphate + L-aspartate = N-carbamoyl-L-aspartate + phosphate + H(+)</text>
        <dbReference type="Rhea" id="RHEA:20013"/>
        <dbReference type="ChEBI" id="CHEBI:15378"/>
        <dbReference type="ChEBI" id="CHEBI:29991"/>
        <dbReference type="ChEBI" id="CHEBI:32814"/>
        <dbReference type="ChEBI" id="CHEBI:43474"/>
        <dbReference type="ChEBI" id="CHEBI:58228"/>
        <dbReference type="EC" id="2.1.3.2"/>
    </reaction>
</comment>
<keyword evidence="3 7" id="KW-0808">Transferase</keyword>
<dbReference type="GO" id="GO:0005829">
    <property type="term" value="C:cytosol"/>
    <property type="evidence" value="ECO:0007669"/>
    <property type="project" value="TreeGrafter"/>
</dbReference>
<dbReference type="NCBIfam" id="TIGR00670">
    <property type="entry name" value="asp_carb_tr"/>
    <property type="match status" value="1"/>
</dbReference>
<dbReference type="AlphaFoldDB" id="A0A2S0NK82"/>
<dbReference type="InterPro" id="IPR006132">
    <property type="entry name" value="Asp/Orn_carbamoyltranf_P-bd"/>
</dbReference>
<gene>
    <name evidence="7" type="primary">pyrB</name>
    <name evidence="10" type="ORF">C5T88_02460</name>
</gene>
<organism evidence="10 11">
    <name type="scientific">Williamsoniiplasma luminosum</name>
    <dbReference type="NCBI Taxonomy" id="214888"/>
    <lineage>
        <taxon>Bacteria</taxon>
        <taxon>Bacillati</taxon>
        <taxon>Mycoplasmatota</taxon>
        <taxon>Mollicutes</taxon>
        <taxon>Entomoplasmatales</taxon>
        <taxon>Williamsoniiplasma</taxon>
    </lineage>
</organism>
<dbReference type="SUPFAM" id="SSF53671">
    <property type="entry name" value="Aspartate/ornithine carbamoyltransferase"/>
    <property type="match status" value="1"/>
</dbReference>
<dbReference type="NCBIfam" id="NF002032">
    <property type="entry name" value="PRK00856.1"/>
    <property type="match status" value="1"/>
</dbReference>
<dbReference type="Gene3D" id="3.40.50.1370">
    <property type="entry name" value="Aspartate/ornithine carbamoyltransferase"/>
    <property type="match status" value="2"/>
</dbReference>
<proteinExistence type="inferred from homology"/>
<dbReference type="EMBL" id="CP027019">
    <property type="protein sequence ID" value="AVP49426.1"/>
    <property type="molecule type" value="Genomic_DNA"/>
</dbReference>
<evidence type="ECO:0000256" key="1">
    <source>
        <dbReference type="ARBA" id="ARBA00004852"/>
    </source>
</evidence>
<dbReference type="PRINTS" id="PR00100">
    <property type="entry name" value="AOTCASE"/>
</dbReference>
<feature type="binding site" evidence="7">
    <location>
        <position position="149"/>
    </location>
    <ligand>
        <name>carbamoyl phosphate</name>
        <dbReference type="ChEBI" id="CHEBI:58228"/>
    </ligand>
</feature>
<accession>A0A2S0NK82</accession>
<feature type="domain" description="Aspartate/ornithine carbamoyltransferase Asp/Orn-binding" evidence="8">
    <location>
        <begin position="166"/>
        <end position="309"/>
    </location>
</feature>
<dbReference type="GO" id="GO:0016597">
    <property type="term" value="F:amino acid binding"/>
    <property type="evidence" value="ECO:0007669"/>
    <property type="project" value="InterPro"/>
</dbReference>
<evidence type="ECO:0000256" key="2">
    <source>
        <dbReference type="ARBA" id="ARBA00008896"/>
    </source>
</evidence>
<dbReference type="InterPro" id="IPR006130">
    <property type="entry name" value="Asp/Orn_carbamoylTrfase"/>
</dbReference>
<reference evidence="11" key="1">
    <citation type="submission" date="2018-02" db="EMBL/GenBank/DDBJ databases">
        <title>Firefly genomes illuminate parallel origins of bioluminescence in beetles.</title>
        <authorList>
            <person name="Fallon T.R."/>
            <person name="Lower S.E.S."/>
            <person name="Behringer M."/>
            <person name="Weng J.-K."/>
        </authorList>
    </citation>
    <scope>NUCLEOTIDE SEQUENCE [LARGE SCALE GENOMIC DNA]</scope>
</reference>
<evidence type="ECO:0000313" key="10">
    <source>
        <dbReference type="EMBL" id="AVP49426.1"/>
    </source>
</evidence>
<feature type="binding site" evidence="7">
    <location>
        <position position="273"/>
    </location>
    <ligand>
        <name>carbamoyl phosphate</name>
        <dbReference type="ChEBI" id="CHEBI:58228"/>
    </ligand>
</feature>
<evidence type="ECO:0000259" key="9">
    <source>
        <dbReference type="Pfam" id="PF02729"/>
    </source>
</evidence>
<comment type="caution">
    <text evidence="7">Lacks conserved residue(s) required for the propagation of feature annotation.</text>
</comment>
<comment type="similarity">
    <text evidence="2 7">Belongs to the aspartate/ornithine carbamoyltransferase superfamily. ATCase family.</text>
</comment>
<evidence type="ECO:0000256" key="4">
    <source>
        <dbReference type="ARBA" id="ARBA00022975"/>
    </source>
</evidence>
<dbReference type="GO" id="GO:0044205">
    <property type="term" value="P:'de novo' UMP biosynthetic process"/>
    <property type="evidence" value="ECO:0007669"/>
    <property type="project" value="UniProtKB-UniRule"/>
</dbReference>
<dbReference type="InterPro" id="IPR002082">
    <property type="entry name" value="Asp_carbamoyltransf"/>
</dbReference>
<dbReference type="GO" id="GO:0006207">
    <property type="term" value="P:'de novo' pyrimidine nucleobase biosynthetic process"/>
    <property type="evidence" value="ECO:0007669"/>
    <property type="project" value="InterPro"/>
</dbReference>
<evidence type="ECO:0000256" key="6">
    <source>
        <dbReference type="ARBA" id="ARBA00048859"/>
    </source>
</evidence>
<name>A0A2S0NK82_9MOLU</name>
<dbReference type="GO" id="GO:0006520">
    <property type="term" value="P:amino acid metabolic process"/>
    <property type="evidence" value="ECO:0007669"/>
    <property type="project" value="InterPro"/>
</dbReference>
<dbReference type="HAMAP" id="MF_00001">
    <property type="entry name" value="Asp_carb_tr"/>
    <property type="match status" value="1"/>
</dbReference>
<keyword evidence="4 7" id="KW-0665">Pyrimidine biosynthesis</keyword>
<evidence type="ECO:0000256" key="7">
    <source>
        <dbReference type="HAMAP-Rule" id="MF_00001"/>
    </source>
</evidence>
<dbReference type="PRINTS" id="PR00101">
    <property type="entry name" value="ATCASE"/>
</dbReference>
<evidence type="ECO:0000259" key="8">
    <source>
        <dbReference type="Pfam" id="PF00185"/>
    </source>
</evidence>
<evidence type="ECO:0000313" key="11">
    <source>
        <dbReference type="Proteomes" id="UP000239250"/>
    </source>
</evidence>
<evidence type="ECO:0000256" key="5">
    <source>
        <dbReference type="ARBA" id="ARBA00043884"/>
    </source>
</evidence>
<dbReference type="PANTHER" id="PTHR45753">
    <property type="entry name" value="ORNITHINE CARBAMOYLTRANSFERASE, MITOCHONDRIAL"/>
    <property type="match status" value="1"/>
</dbReference>
<comment type="pathway">
    <text evidence="1 7">Pyrimidine metabolism; UMP biosynthesis via de novo pathway; (S)-dihydroorotate from bicarbonate: step 2/3.</text>
</comment>
<feature type="binding site" evidence="7">
    <location>
        <position position="94"/>
    </location>
    <ligand>
        <name>L-aspartate</name>
        <dbReference type="ChEBI" id="CHEBI:29991"/>
    </ligand>
</feature>
<dbReference type="PANTHER" id="PTHR45753:SF6">
    <property type="entry name" value="ASPARTATE CARBAMOYLTRANSFERASE"/>
    <property type="match status" value="1"/>
</dbReference>
<feature type="binding site" evidence="7">
    <location>
        <position position="146"/>
    </location>
    <ligand>
        <name>carbamoyl phosphate</name>
        <dbReference type="ChEBI" id="CHEBI:58228"/>
    </ligand>
</feature>
<feature type="binding site" evidence="7">
    <location>
        <position position="179"/>
    </location>
    <ligand>
        <name>L-aspartate</name>
        <dbReference type="ChEBI" id="CHEBI:29991"/>
    </ligand>
</feature>
<feature type="binding site" evidence="7">
    <location>
        <position position="67"/>
    </location>
    <ligand>
        <name>carbamoyl phosphate</name>
        <dbReference type="ChEBI" id="CHEBI:58228"/>
    </ligand>
</feature>
<dbReference type="EC" id="2.1.3.2" evidence="7"/>
<feature type="domain" description="Aspartate/ornithine carbamoyltransferase carbamoyl-P binding" evidence="9">
    <location>
        <begin position="11"/>
        <end position="159"/>
    </location>
</feature>
<dbReference type="FunFam" id="3.40.50.1370:FF:000011">
    <property type="entry name" value="Aspartate carbamoyltransferase"/>
    <property type="match status" value="1"/>
</dbReference>
<feature type="binding site" evidence="7">
    <location>
        <position position="116"/>
    </location>
    <ligand>
        <name>carbamoyl phosphate</name>
        <dbReference type="ChEBI" id="CHEBI:58228"/>
    </ligand>
</feature>
<dbReference type="UniPathway" id="UPA00070">
    <property type="reaction ID" value="UER00116"/>
</dbReference>
<feature type="binding site" evidence="7">
    <location>
        <position position="232"/>
    </location>
    <ligand>
        <name>L-aspartate</name>
        <dbReference type="ChEBI" id="CHEBI:29991"/>
    </ligand>
</feature>
<dbReference type="PROSITE" id="PS00097">
    <property type="entry name" value="CARBAMOYLTRANSFERASE"/>
    <property type="match status" value="1"/>
</dbReference>
<dbReference type="GO" id="GO:0004070">
    <property type="term" value="F:aspartate carbamoyltransferase activity"/>
    <property type="evidence" value="ECO:0007669"/>
    <property type="project" value="UniProtKB-UniRule"/>
</dbReference>
<dbReference type="InterPro" id="IPR036901">
    <property type="entry name" value="Asp/Orn_carbamoylTrfase_sf"/>
</dbReference>
<evidence type="ECO:0000256" key="3">
    <source>
        <dbReference type="ARBA" id="ARBA00022679"/>
    </source>
</evidence>
<sequence length="315" mass="36218">MWKGNMKTQLKHLLTIEQLTDQEIMELINLAKKFKANNDDKDAKNKLDKTNEHTVVGNLFFETSTRTHKSFEIAEKKLGIETIDLNVATSAVQKGESLYDTVLTMNAIGVDALVIRHPDIEYYKPLIESQTIKCSIINGGDGSGEHPTQSLLDLMTIYEEFEKFRGLKIAIVGDLKHSRVARSNMKILKRLGAEIYFAGPREWYVEQEFDHFGKFIDIDTMIDQLDVVMFLRVQLERHTEQEFKQNSFLEKYGLSNTRYAKLKHNAIVMHPCPVNRDVEMGTETIEAPKSRLVAQMANGVFMRMAILRTILRDKF</sequence>
<dbReference type="Proteomes" id="UP000239250">
    <property type="component" value="Chromosome"/>
</dbReference>
<dbReference type="InterPro" id="IPR006131">
    <property type="entry name" value="Asp_carbamoyltransf_Asp/Orn-bd"/>
</dbReference>
<protein>
    <recommendedName>
        <fullName evidence="7">Aspartate carbamoyltransferase</fullName>
        <ecNumber evidence="7">2.1.3.2</ecNumber>
    </recommendedName>
    <alternativeName>
        <fullName evidence="7">Aspartate transcarbamylase</fullName>
        <shortName evidence="7">ATCase</shortName>
    </alternativeName>
</protein>
<feature type="binding site" evidence="7">
    <location>
        <position position="66"/>
    </location>
    <ligand>
        <name>carbamoyl phosphate</name>
        <dbReference type="ChEBI" id="CHEBI:58228"/>
    </ligand>
</feature>
<dbReference type="Pfam" id="PF02729">
    <property type="entry name" value="OTCace_N"/>
    <property type="match status" value="1"/>
</dbReference>